<reference evidence="1 2" key="1">
    <citation type="submission" date="2022-01" db="EMBL/GenBank/DDBJ databases">
        <title>A chromosomal length assembly of Cordylochernes scorpioides.</title>
        <authorList>
            <person name="Zeh D."/>
            <person name="Zeh J."/>
        </authorList>
    </citation>
    <scope>NUCLEOTIDE SEQUENCE [LARGE SCALE GENOMIC DNA]</scope>
    <source>
        <strain evidence="1">IN4F17</strain>
        <tissue evidence="1">Whole Body</tissue>
    </source>
</reference>
<gene>
    <name evidence="1" type="ORF">LAZ67_1002586</name>
</gene>
<organism evidence="1 2">
    <name type="scientific">Cordylochernes scorpioides</name>
    <dbReference type="NCBI Taxonomy" id="51811"/>
    <lineage>
        <taxon>Eukaryota</taxon>
        <taxon>Metazoa</taxon>
        <taxon>Ecdysozoa</taxon>
        <taxon>Arthropoda</taxon>
        <taxon>Chelicerata</taxon>
        <taxon>Arachnida</taxon>
        <taxon>Pseudoscorpiones</taxon>
        <taxon>Cheliferoidea</taxon>
        <taxon>Chernetidae</taxon>
        <taxon>Cordylochernes</taxon>
    </lineage>
</organism>
<dbReference type="Gene3D" id="3.30.420.10">
    <property type="entry name" value="Ribonuclease H-like superfamily/Ribonuclease H"/>
    <property type="match status" value="1"/>
</dbReference>
<sequence length="207" mass="24426">MPQPPYSPDLPPCDFFLFSKLKRPMKRRRYATLDEIKMASKEELKKIFKNDFFEVLRRLEKPLAQIWPETNISPLTDCTFSCSLVDTVCPDTSSRGLQKEVVSLRGQLGRALDTLHDKERLLKERKNVREWITECRRDDTSYREASQTKEQKWKRRRLEMSHSRSHHCRGVQLSFSHGQDKIMLEKAFTLRGLEIPCFIVHETNVKS</sequence>
<dbReference type="InterPro" id="IPR036397">
    <property type="entry name" value="RNaseH_sf"/>
</dbReference>
<name>A0ABY6JW77_9ARAC</name>
<evidence type="ECO:0008006" key="3">
    <source>
        <dbReference type="Google" id="ProtNLM"/>
    </source>
</evidence>
<evidence type="ECO:0000313" key="1">
    <source>
        <dbReference type="EMBL" id="UYV60846.1"/>
    </source>
</evidence>
<proteinExistence type="predicted"/>
<dbReference type="EMBL" id="CP092863">
    <property type="protein sequence ID" value="UYV60846.1"/>
    <property type="molecule type" value="Genomic_DNA"/>
</dbReference>
<evidence type="ECO:0000313" key="2">
    <source>
        <dbReference type="Proteomes" id="UP001235939"/>
    </source>
</evidence>
<protein>
    <recommendedName>
        <fullName evidence="3">Transposase</fullName>
    </recommendedName>
</protein>
<dbReference type="Proteomes" id="UP001235939">
    <property type="component" value="Chromosome 01"/>
</dbReference>
<keyword evidence="2" id="KW-1185">Reference proteome</keyword>
<feature type="non-terminal residue" evidence="1">
    <location>
        <position position="207"/>
    </location>
</feature>
<accession>A0ABY6JW77</accession>